<feature type="region of interest" description="Disordered" evidence="3">
    <location>
        <begin position="543"/>
        <end position="564"/>
    </location>
</feature>
<reference evidence="5 6" key="1">
    <citation type="journal article" date="2015" name="Genome Biol. Evol.">
        <title>Comparative Genomics of a Bacterivorous Green Alga Reveals Evolutionary Causalities and Consequences of Phago-Mixotrophic Mode of Nutrition.</title>
        <authorList>
            <person name="Burns J.A."/>
            <person name="Paasch A."/>
            <person name="Narechania A."/>
            <person name="Kim E."/>
        </authorList>
    </citation>
    <scope>NUCLEOTIDE SEQUENCE [LARGE SCALE GENOMIC DNA]</scope>
    <source>
        <strain evidence="5 6">PLY_AMNH</strain>
    </source>
</reference>
<evidence type="ECO:0000313" key="5">
    <source>
        <dbReference type="EMBL" id="KAK3274955.1"/>
    </source>
</evidence>
<dbReference type="SMART" id="SM00028">
    <property type="entry name" value="TPR"/>
    <property type="match status" value="9"/>
</dbReference>
<gene>
    <name evidence="5" type="ORF">CYMTET_16891</name>
</gene>
<dbReference type="InterPro" id="IPR011990">
    <property type="entry name" value="TPR-like_helical_dom_sf"/>
</dbReference>
<dbReference type="EMBL" id="LGRX02007472">
    <property type="protein sequence ID" value="KAK3274955.1"/>
    <property type="molecule type" value="Genomic_DNA"/>
</dbReference>
<keyword evidence="2" id="KW-0802">TPR repeat</keyword>
<dbReference type="PANTHER" id="PTHR45641:SF19">
    <property type="entry name" value="NEPHROCYSTIN-3"/>
    <property type="match status" value="1"/>
</dbReference>
<feature type="compositionally biased region" description="Basic and acidic residues" evidence="3">
    <location>
        <begin position="548"/>
        <end position="564"/>
    </location>
</feature>
<dbReference type="Gene3D" id="1.25.40.10">
    <property type="entry name" value="Tetratricopeptide repeat domain"/>
    <property type="match status" value="5"/>
</dbReference>
<evidence type="ECO:0000256" key="1">
    <source>
        <dbReference type="ARBA" id="ARBA00022737"/>
    </source>
</evidence>
<keyword evidence="1" id="KW-0677">Repeat</keyword>
<dbReference type="Proteomes" id="UP001190700">
    <property type="component" value="Unassembled WGS sequence"/>
</dbReference>
<dbReference type="InterPro" id="IPR011993">
    <property type="entry name" value="PH-like_dom_sf"/>
</dbReference>
<evidence type="ECO:0000313" key="6">
    <source>
        <dbReference type="Proteomes" id="UP001190700"/>
    </source>
</evidence>
<comment type="caution">
    <text evidence="5">The sequence shown here is derived from an EMBL/GenBank/DDBJ whole genome shotgun (WGS) entry which is preliminary data.</text>
</comment>
<feature type="domain" description="PH" evidence="4">
    <location>
        <begin position="1191"/>
        <end position="1307"/>
    </location>
</feature>
<dbReference type="SMART" id="SM00233">
    <property type="entry name" value="PH"/>
    <property type="match status" value="1"/>
</dbReference>
<sequence>MEVHQVAFYELTMHQVNLTRALELAPVFSDAPTIAFFAGLNHFLPAVLSSQRLIRLLAGLRRRCRVLQAEEPPATEAAAAAVAKDLKEGSMQYRTPLAQTLAGITASLSLAIGGSGEPGAAAQALVLAQEAAQLSRSSTVYRDAASGLAAHRSEAGAAGDTSFCAGGVASDTSFCAGGAVETASESMDNMKRCERAPMTPMVAECPERTAVGPEDGKHIEDGGRDRATEALGCQHRSAAARARLSVPSKGAAMPADTECGRAACEEPPTAGPPAAGSSGSCEPIGSREVQGEQRVAQQIEDPDARESETKGVFVESVVAAMASALLQAPSARVRAVRWLQHALRLSERDGAGATCGGAGEDGERPSGLCMLQELAAKGLAEAYEAAGALPEALTWRLQAAKSLESRVGLAHPESAEAYAALASTAYHLGDYHRSLGWGEKALMARELRLGPAHFAVAGACDCLGATCEALGLAREALAWYERALGIQEGLPAASDGEAREMREGPFRMRDGYFQSGRERAPSAAEPSVNVRRKSRLLSMHSKYFGPHADGDDGSPHVDSEREEPPRRAVWILDPREHEEDCRGDKGGKQQAEVLAAAWKQRNLEIFEERFGYDHPEVTALCGELGAVCSSKEQYREILHFYEAALRETLEEFGECHAHVAQACQGIGTVKESMGKYTEALSWHTRALGVMEAVLGEEHPNVAAACACLGGVCLLLKDCPAALAWHHKALHVYQKHLGLHPTVGGASNSIGRVLLASGQHEEALQWHRTALQIFKEELGPTHPNVAATCSQVSEVYRNIDGREDNALEWAQRATHLYEDELGPDHPKVATASVVLGRALAQEPEPDFPAALAALQRALQIYEDKLGAGHLNVAAVCSDIGALHLAWSSSERAEAQRGDRAALQWYQRALMLYQEQLGDSHPQVAATCTRLGDAYLQLNLGEDAVELHEHARCIYEEALGPSCPEVARAWRHLGRARMYLQHYSAAVDAFARSRLFWETQCGGSSESQSAESLGEFEAEPAPGRPSAEGGPGASTPSGAPGASSVGERAAEPVSAGAAPKGRKAEAEAEARGEEALCCVHLGEAYQGMACFEDALKWLRRALASRRKLLGDHHPDVAATCRAIADVYSSIAADWLKKASQITEETHVTAAKPGEYSGATTTVATAGAKKTPARAVWGDDGSVRDKHSALVGDPGVHHGAVMKLSGRAQLLPIWQKRYLVIFREMHTFGYYHSEEDFWNAKPSKDVVHSLEDYIIVTSENAVDVQWLGPRRTLLETEFWLAKRDARYYRFRTKTRTGCEEWVQQFQQCINALNDAKQASLDCRPLESHP</sequence>
<feature type="compositionally biased region" description="Low complexity" evidence="3">
    <location>
        <begin position="1023"/>
        <end position="1042"/>
    </location>
</feature>
<dbReference type="Pfam" id="PF13374">
    <property type="entry name" value="TPR_10"/>
    <property type="match status" value="1"/>
</dbReference>
<evidence type="ECO:0000256" key="2">
    <source>
        <dbReference type="ARBA" id="ARBA00022803"/>
    </source>
</evidence>
<protein>
    <recommendedName>
        <fullName evidence="4">PH domain-containing protein</fullName>
    </recommendedName>
</protein>
<dbReference type="Pfam" id="PF13424">
    <property type="entry name" value="TPR_12"/>
    <property type="match status" value="3"/>
</dbReference>
<dbReference type="SUPFAM" id="SSF48452">
    <property type="entry name" value="TPR-like"/>
    <property type="match status" value="5"/>
</dbReference>
<feature type="region of interest" description="Disordered" evidence="3">
    <location>
        <begin position="263"/>
        <end position="309"/>
    </location>
</feature>
<dbReference type="SUPFAM" id="SSF50729">
    <property type="entry name" value="PH domain-like"/>
    <property type="match status" value="1"/>
</dbReference>
<dbReference type="Gene3D" id="2.30.29.30">
    <property type="entry name" value="Pleckstrin-homology domain (PH domain)/Phosphotyrosine-binding domain (PTB)"/>
    <property type="match status" value="1"/>
</dbReference>
<name>A0AAE0L7V5_9CHLO</name>
<feature type="region of interest" description="Disordered" evidence="3">
    <location>
        <begin position="1003"/>
        <end position="1064"/>
    </location>
</feature>
<feature type="compositionally biased region" description="Low complexity" evidence="3">
    <location>
        <begin position="265"/>
        <end position="283"/>
    </location>
</feature>
<dbReference type="InterPro" id="IPR019734">
    <property type="entry name" value="TPR_rpt"/>
</dbReference>
<proteinExistence type="predicted"/>
<keyword evidence="6" id="KW-1185">Reference proteome</keyword>
<organism evidence="5 6">
    <name type="scientific">Cymbomonas tetramitiformis</name>
    <dbReference type="NCBI Taxonomy" id="36881"/>
    <lineage>
        <taxon>Eukaryota</taxon>
        <taxon>Viridiplantae</taxon>
        <taxon>Chlorophyta</taxon>
        <taxon>Pyramimonadophyceae</taxon>
        <taxon>Pyramimonadales</taxon>
        <taxon>Pyramimonadaceae</taxon>
        <taxon>Cymbomonas</taxon>
    </lineage>
</organism>
<evidence type="ECO:0000256" key="3">
    <source>
        <dbReference type="SAM" id="MobiDB-lite"/>
    </source>
</evidence>
<evidence type="ECO:0000259" key="4">
    <source>
        <dbReference type="PROSITE" id="PS50003"/>
    </source>
</evidence>
<dbReference type="PANTHER" id="PTHR45641">
    <property type="entry name" value="TETRATRICOPEPTIDE REPEAT PROTEIN (AFU_ORTHOLOGUE AFUA_6G03870)"/>
    <property type="match status" value="1"/>
</dbReference>
<dbReference type="InterPro" id="IPR001849">
    <property type="entry name" value="PH_domain"/>
</dbReference>
<dbReference type="PROSITE" id="PS50003">
    <property type="entry name" value="PH_DOMAIN"/>
    <property type="match status" value="1"/>
</dbReference>
<accession>A0AAE0L7V5</accession>